<feature type="region of interest" description="Disordered" evidence="1">
    <location>
        <begin position="54"/>
        <end position="81"/>
    </location>
</feature>
<dbReference type="AlphaFoldDB" id="A0A067SK28"/>
<name>A0A067SK28_GALM3</name>
<keyword evidence="3" id="KW-1185">Reference proteome</keyword>
<protein>
    <submittedName>
        <fullName evidence="2">Uncharacterized protein</fullName>
    </submittedName>
</protein>
<proteinExistence type="predicted"/>
<feature type="compositionally biased region" description="Basic and acidic residues" evidence="1">
    <location>
        <begin position="14"/>
        <end position="35"/>
    </location>
</feature>
<evidence type="ECO:0000256" key="1">
    <source>
        <dbReference type="SAM" id="MobiDB-lite"/>
    </source>
</evidence>
<gene>
    <name evidence="2" type="ORF">GALMADRAFT_146558</name>
</gene>
<sequence length="81" mass="9030">MPPSCDPTLTSLRETNDGDGREYEKEKDEGKEVRRTNRSLHAEGVYDVLIFEPTPTSLPRLHTERTTEQEEGGGGNDGLRG</sequence>
<reference evidence="3" key="1">
    <citation type="journal article" date="2014" name="Proc. Natl. Acad. Sci. U.S.A.">
        <title>Extensive sampling of basidiomycete genomes demonstrates inadequacy of the white-rot/brown-rot paradigm for wood decay fungi.</title>
        <authorList>
            <person name="Riley R."/>
            <person name="Salamov A.A."/>
            <person name="Brown D.W."/>
            <person name="Nagy L.G."/>
            <person name="Floudas D."/>
            <person name="Held B.W."/>
            <person name="Levasseur A."/>
            <person name="Lombard V."/>
            <person name="Morin E."/>
            <person name="Otillar R."/>
            <person name="Lindquist E.A."/>
            <person name="Sun H."/>
            <person name="LaButti K.M."/>
            <person name="Schmutz J."/>
            <person name="Jabbour D."/>
            <person name="Luo H."/>
            <person name="Baker S.E."/>
            <person name="Pisabarro A.G."/>
            <person name="Walton J.D."/>
            <person name="Blanchette R.A."/>
            <person name="Henrissat B."/>
            <person name="Martin F."/>
            <person name="Cullen D."/>
            <person name="Hibbett D.S."/>
            <person name="Grigoriev I.V."/>
        </authorList>
    </citation>
    <scope>NUCLEOTIDE SEQUENCE [LARGE SCALE GENOMIC DNA]</scope>
    <source>
        <strain evidence="3">CBS 339.88</strain>
    </source>
</reference>
<organism evidence="2 3">
    <name type="scientific">Galerina marginata (strain CBS 339.88)</name>
    <dbReference type="NCBI Taxonomy" id="685588"/>
    <lineage>
        <taxon>Eukaryota</taxon>
        <taxon>Fungi</taxon>
        <taxon>Dikarya</taxon>
        <taxon>Basidiomycota</taxon>
        <taxon>Agaricomycotina</taxon>
        <taxon>Agaricomycetes</taxon>
        <taxon>Agaricomycetidae</taxon>
        <taxon>Agaricales</taxon>
        <taxon>Agaricineae</taxon>
        <taxon>Strophariaceae</taxon>
        <taxon>Galerina</taxon>
    </lineage>
</organism>
<dbReference type="HOGENOM" id="CLU_2574050_0_0_1"/>
<dbReference type="EMBL" id="KL142410">
    <property type="protein sequence ID" value="KDR68064.1"/>
    <property type="molecule type" value="Genomic_DNA"/>
</dbReference>
<feature type="compositionally biased region" description="Gly residues" evidence="1">
    <location>
        <begin position="72"/>
        <end position="81"/>
    </location>
</feature>
<evidence type="ECO:0000313" key="3">
    <source>
        <dbReference type="Proteomes" id="UP000027222"/>
    </source>
</evidence>
<dbReference type="Proteomes" id="UP000027222">
    <property type="component" value="Unassembled WGS sequence"/>
</dbReference>
<accession>A0A067SK28</accession>
<feature type="region of interest" description="Disordered" evidence="1">
    <location>
        <begin position="1"/>
        <end position="38"/>
    </location>
</feature>
<evidence type="ECO:0000313" key="2">
    <source>
        <dbReference type="EMBL" id="KDR68064.1"/>
    </source>
</evidence>